<reference evidence="8 9" key="1">
    <citation type="submission" date="2024-09" db="EMBL/GenBank/DDBJ databases">
        <authorList>
            <person name="Sun Q."/>
            <person name="Mori K."/>
        </authorList>
    </citation>
    <scope>NUCLEOTIDE SEQUENCE [LARGE SCALE GENOMIC DNA]</scope>
    <source>
        <strain evidence="8 9">JCM 3143</strain>
    </source>
</reference>
<comment type="catalytic activity">
    <reaction evidence="1">
        <text>ATP + protein L-histidine = ADP + protein N-phospho-L-histidine.</text>
        <dbReference type="EC" id="2.7.13.3"/>
    </reaction>
</comment>
<sequence length="96" mass="10423">MGHRAPDDPPPDPRTGRSTAPWPLRRIFERFTRLEDGLRRDAGGSGLGLAISREIALSHGGTLEAEDAPRGARFVLRLPRLGDPPADQPQHLSAVV</sequence>
<evidence type="ECO:0000256" key="5">
    <source>
        <dbReference type="ARBA" id="ARBA00023012"/>
    </source>
</evidence>
<evidence type="ECO:0000256" key="3">
    <source>
        <dbReference type="ARBA" id="ARBA00022679"/>
    </source>
</evidence>
<dbReference type="InterPro" id="IPR050736">
    <property type="entry name" value="Sensor_HK_Regulatory"/>
</dbReference>
<feature type="region of interest" description="Disordered" evidence="6">
    <location>
        <begin position="1"/>
        <end position="22"/>
    </location>
</feature>
<dbReference type="GO" id="GO:0005524">
    <property type="term" value="F:ATP binding"/>
    <property type="evidence" value="ECO:0007669"/>
    <property type="project" value="UniProtKB-KW"/>
</dbReference>
<dbReference type="InterPro" id="IPR036890">
    <property type="entry name" value="HATPase_C_sf"/>
</dbReference>
<dbReference type="PROSITE" id="PS50109">
    <property type="entry name" value="HIS_KIN"/>
    <property type="match status" value="1"/>
</dbReference>
<evidence type="ECO:0000256" key="2">
    <source>
        <dbReference type="ARBA" id="ARBA00012438"/>
    </source>
</evidence>
<dbReference type="RefSeq" id="WP_344988767.1">
    <property type="nucleotide sequence ID" value="NZ_BAAAXV010000003.1"/>
</dbReference>
<comment type="caution">
    <text evidence="8">The sequence shown here is derived from an EMBL/GenBank/DDBJ whole genome shotgun (WGS) entry which is preliminary data.</text>
</comment>
<gene>
    <name evidence="8" type="ORF">ACFFSA_06775</name>
</gene>
<evidence type="ECO:0000313" key="9">
    <source>
        <dbReference type="Proteomes" id="UP001589532"/>
    </source>
</evidence>
<dbReference type="Pfam" id="PF02518">
    <property type="entry name" value="HATPase_c"/>
    <property type="match status" value="1"/>
</dbReference>
<keyword evidence="9" id="KW-1185">Reference proteome</keyword>
<keyword evidence="3" id="KW-0808">Transferase</keyword>
<accession>A0ABV5RVB4</accession>
<feature type="domain" description="Histidine kinase" evidence="7">
    <location>
        <begin position="15"/>
        <end position="82"/>
    </location>
</feature>
<evidence type="ECO:0000256" key="6">
    <source>
        <dbReference type="SAM" id="MobiDB-lite"/>
    </source>
</evidence>
<dbReference type="PANTHER" id="PTHR43711:SF1">
    <property type="entry name" value="HISTIDINE KINASE 1"/>
    <property type="match status" value="1"/>
</dbReference>
<dbReference type="PRINTS" id="PR00344">
    <property type="entry name" value="BCTRLSENSOR"/>
</dbReference>
<keyword evidence="8" id="KW-0067">ATP-binding</keyword>
<keyword evidence="5" id="KW-0902">Two-component regulatory system</keyword>
<dbReference type="SUPFAM" id="SSF55874">
    <property type="entry name" value="ATPase domain of HSP90 chaperone/DNA topoisomerase II/histidine kinase"/>
    <property type="match status" value="1"/>
</dbReference>
<proteinExistence type="predicted"/>
<dbReference type="Proteomes" id="UP001589532">
    <property type="component" value="Unassembled WGS sequence"/>
</dbReference>
<dbReference type="EMBL" id="JBHMBW010000004">
    <property type="protein sequence ID" value="MFB9622778.1"/>
    <property type="molecule type" value="Genomic_DNA"/>
</dbReference>
<dbReference type="Gene3D" id="3.30.565.10">
    <property type="entry name" value="Histidine kinase-like ATPase, C-terminal domain"/>
    <property type="match status" value="1"/>
</dbReference>
<dbReference type="InterPro" id="IPR005467">
    <property type="entry name" value="His_kinase_dom"/>
</dbReference>
<evidence type="ECO:0000313" key="8">
    <source>
        <dbReference type="EMBL" id="MFB9622778.1"/>
    </source>
</evidence>
<evidence type="ECO:0000256" key="4">
    <source>
        <dbReference type="ARBA" id="ARBA00022777"/>
    </source>
</evidence>
<evidence type="ECO:0000259" key="7">
    <source>
        <dbReference type="PROSITE" id="PS50109"/>
    </source>
</evidence>
<name>A0ABV5RVB4_9ACTN</name>
<dbReference type="InterPro" id="IPR003594">
    <property type="entry name" value="HATPase_dom"/>
</dbReference>
<protein>
    <recommendedName>
        <fullName evidence="2">histidine kinase</fullName>
        <ecNumber evidence="2">2.7.13.3</ecNumber>
    </recommendedName>
</protein>
<keyword evidence="4" id="KW-0418">Kinase</keyword>
<organism evidence="8 9">
    <name type="scientific">Nonomuraea helvata</name>
    <dbReference type="NCBI Taxonomy" id="37484"/>
    <lineage>
        <taxon>Bacteria</taxon>
        <taxon>Bacillati</taxon>
        <taxon>Actinomycetota</taxon>
        <taxon>Actinomycetes</taxon>
        <taxon>Streptosporangiales</taxon>
        <taxon>Streptosporangiaceae</taxon>
        <taxon>Nonomuraea</taxon>
    </lineage>
</organism>
<keyword evidence="8" id="KW-0547">Nucleotide-binding</keyword>
<evidence type="ECO:0000256" key="1">
    <source>
        <dbReference type="ARBA" id="ARBA00000085"/>
    </source>
</evidence>
<dbReference type="PANTHER" id="PTHR43711">
    <property type="entry name" value="TWO-COMPONENT HISTIDINE KINASE"/>
    <property type="match status" value="1"/>
</dbReference>
<dbReference type="InterPro" id="IPR004358">
    <property type="entry name" value="Sig_transdc_His_kin-like_C"/>
</dbReference>
<dbReference type="EC" id="2.7.13.3" evidence="2"/>